<dbReference type="AlphaFoldDB" id="A0A1I8IU08"/>
<protein>
    <submittedName>
        <fullName evidence="4">HECT domain-containing protein</fullName>
    </submittedName>
</protein>
<proteinExistence type="predicted"/>
<dbReference type="Proteomes" id="UP000095280">
    <property type="component" value="Unplaced"/>
</dbReference>
<keyword evidence="2" id="KW-0812">Transmembrane</keyword>
<keyword evidence="2" id="KW-0472">Membrane</keyword>
<keyword evidence="3" id="KW-1185">Reference proteome</keyword>
<sequence>RLCIGLDLVNQFDKCCVNRVIVLLVNRVIVLLVNRVIVLLVNRVIVLLVNRVIVLLVNRVIVLLVNRVIVLLVNRVIVLLVNRVIVLLVNRVIVLLVNRVIVLLPATLPIELSNASPGSGRQMGSTEFSNWAGLSSFNNATSLLEAVPSGQNPLRMHQHTAAVLTWRRILRSLRGQIAAHENLCQPGPIPGNGEVATDYQTDVGGTGAAPVSTGHDRVTLDVLLRSLRRHAAVIASRAVQPREPGVLEWTTVAAFQQQIKIENHLANDMMVYGHQSGATDGAYFGQKPLVHDPRGYLASARRLPDEGPMSQPPPLLQQQPQLPQLMPTPQLLQQQQQQQQQQLLPPPLLKFQGVCDDPSCSNSCDGNECGEDCEMTSDDTSCCGVGCSAAGADNGNSEGSNDVGRGGDSGFLYSLLTAQDATAVQQCSAFLGGTADQFPRRSQSVSAPARRGSAKGAELVRTNGALFGALDKAGRADLLSRAWPRILQLYMLEHNFQFAVSPAATSASQESGEVATTAKWQPTKSFADDLQRLIAAASNLPFDTVTYNLLRLAAIFMPDQSQPDAPALAEVQSEIMKHIYHHLGVKGLAQHFKEAEAILEAVSQTDKARLEILFCSHLSSTVDEYIRVQLG</sequence>
<evidence type="ECO:0000256" key="2">
    <source>
        <dbReference type="SAM" id="Phobius"/>
    </source>
</evidence>
<feature type="transmembrane region" description="Helical" evidence="2">
    <location>
        <begin position="85"/>
        <end position="108"/>
    </location>
</feature>
<feature type="transmembrane region" description="Helical" evidence="2">
    <location>
        <begin position="20"/>
        <end position="41"/>
    </location>
</feature>
<evidence type="ECO:0000256" key="1">
    <source>
        <dbReference type="SAM" id="MobiDB-lite"/>
    </source>
</evidence>
<organism evidence="3 4">
    <name type="scientific">Macrostomum lignano</name>
    <dbReference type="NCBI Taxonomy" id="282301"/>
    <lineage>
        <taxon>Eukaryota</taxon>
        <taxon>Metazoa</taxon>
        <taxon>Spiralia</taxon>
        <taxon>Lophotrochozoa</taxon>
        <taxon>Platyhelminthes</taxon>
        <taxon>Rhabditophora</taxon>
        <taxon>Macrostomorpha</taxon>
        <taxon>Macrostomida</taxon>
        <taxon>Macrostomidae</taxon>
        <taxon>Macrostomum</taxon>
    </lineage>
</organism>
<feature type="transmembrane region" description="Helical" evidence="2">
    <location>
        <begin position="53"/>
        <end position="73"/>
    </location>
</feature>
<evidence type="ECO:0000313" key="3">
    <source>
        <dbReference type="Proteomes" id="UP000095280"/>
    </source>
</evidence>
<evidence type="ECO:0000313" key="4">
    <source>
        <dbReference type="WBParaSite" id="maker-uti_cns_0016600-snap-gene-0.2-mRNA-1"/>
    </source>
</evidence>
<feature type="region of interest" description="Disordered" evidence="1">
    <location>
        <begin position="301"/>
        <end position="321"/>
    </location>
</feature>
<reference evidence="4" key="1">
    <citation type="submission" date="2016-11" db="UniProtKB">
        <authorList>
            <consortium name="WormBaseParasite"/>
        </authorList>
    </citation>
    <scope>IDENTIFICATION</scope>
</reference>
<accession>A0A1I8IU08</accession>
<name>A0A1I8IU08_9PLAT</name>
<keyword evidence="2" id="KW-1133">Transmembrane helix</keyword>
<dbReference type="WBParaSite" id="maker-uti_cns_0016600-snap-gene-0.2-mRNA-1">
    <property type="protein sequence ID" value="maker-uti_cns_0016600-snap-gene-0.2-mRNA-1"/>
    <property type="gene ID" value="maker-uti_cns_0016600-snap-gene-0.2"/>
</dbReference>